<dbReference type="GO" id="GO:0032391">
    <property type="term" value="C:photoreceptor connecting cilium"/>
    <property type="evidence" value="ECO:0007669"/>
    <property type="project" value="TreeGrafter"/>
</dbReference>
<evidence type="ECO:0000313" key="4">
    <source>
        <dbReference type="Proteomes" id="UP000515140"/>
    </source>
</evidence>
<feature type="region of interest" description="Disordered" evidence="3">
    <location>
        <begin position="147"/>
        <end position="172"/>
    </location>
</feature>
<dbReference type="AlphaFoldDB" id="A0A6P5IRV9"/>
<accession>A0A6P5IRV9</accession>
<evidence type="ECO:0000256" key="3">
    <source>
        <dbReference type="SAM" id="MobiDB-lite"/>
    </source>
</evidence>
<dbReference type="PANTHER" id="PTHR21501:SF5">
    <property type="entry name" value="TESTIS-SPECIFIC PROTEIN 10-INTERACTING PROTEIN"/>
    <property type="match status" value="1"/>
</dbReference>
<evidence type="ECO:0000256" key="1">
    <source>
        <dbReference type="ARBA" id="ARBA00023054"/>
    </source>
</evidence>
<feature type="coiled-coil region" evidence="2">
    <location>
        <begin position="345"/>
        <end position="414"/>
    </location>
</feature>
<sequence>MGQKNTLLRAHQQSILAASALKPNHDARVRGPSVSSEKGTAASLLGLLSGVPLAHQGAFGRGDGVLIQGRPRARSAGNARRKDLSIKSKKGNVPSEVEDLTLPPPRKPSFPFQWAWESFLVDGRGLPLPSPNSSDDILLPRKAQASALPPARALRKSRWKAVPPPTQPANFPLYWNMEARCQDIKRQLKTRVQPEPDDSQDYQEGQEQEGQDQDGGEEEEPEGRRDLSLWPSLLSPENRSKEEERDQLRKWNALLLAGFALLRGFQRKPAKLKEEELLDMAILQKYLQEEGPYYSQWPMQDIMHSRGHKFQAWEDVKPFLLTSGTTRTFEKRREATRTLMLDWERRKREEQAREEQRRAQEHRVQKQVARCLAAYGPSRSRGSGASHRKLDELRRQEKQRLAEYQAELQGIHHRVQSRPFLFQQAMQEGGVQELERGMEEVTLWEADAKANARLSVNRRFSQMLSALGLDEEQVLAEALKAEIEKKPSKYRSSKTGKLAKIQLEQLLWGTE</sequence>
<dbReference type="CTD" id="254187"/>
<dbReference type="InParanoid" id="A0A6P5IRV9"/>
<keyword evidence="1 2" id="KW-0175">Coiled coil</keyword>
<evidence type="ECO:0000256" key="2">
    <source>
        <dbReference type="SAM" id="Coils"/>
    </source>
</evidence>
<keyword evidence="4" id="KW-1185">Reference proteome</keyword>
<dbReference type="InterPro" id="IPR051655">
    <property type="entry name" value="FAM161"/>
</dbReference>
<feature type="region of interest" description="Disordered" evidence="3">
    <location>
        <begin position="72"/>
        <end position="104"/>
    </location>
</feature>
<feature type="compositionally biased region" description="Acidic residues" evidence="3">
    <location>
        <begin position="195"/>
        <end position="221"/>
    </location>
</feature>
<gene>
    <name evidence="5" type="primary">TSGA10IP</name>
</gene>
<dbReference type="GO" id="GO:0044782">
    <property type="term" value="P:cilium organization"/>
    <property type="evidence" value="ECO:0007669"/>
    <property type="project" value="TreeGrafter"/>
</dbReference>
<dbReference type="GO" id="GO:0036064">
    <property type="term" value="C:ciliary basal body"/>
    <property type="evidence" value="ECO:0007669"/>
    <property type="project" value="TreeGrafter"/>
</dbReference>
<name>A0A6P5IRV9_PHACI</name>
<feature type="region of interest" description="Disordered" evidence="3">
    <location>
        <begin position="190"/>
        <end position="244"/>
    </location>
</feature>
<evidence type="ECO:0000313" key="5">
    <source>
        <dbReference type="RefSeq" id="XP_020823798.1"/>
    </source>
</evidence>
<dbReference type="KEGG" id="pcw:110195393"/>
<dbReference type="RefSeq" id="XP_020823798.1">
    <property type="nucleotide sequence ID" value="XM_020968139.1"/>
</dbReference>
<protein>
    <submittedName>
        <fullName evidence="5">Testis-specific protein 10-interacting protein isoform X1</fullName>
    </submittedName>
</protein>
<reference evidence="5" key="1">
    <citation type="submission" date="2025-08" db="UniProtKB">
        <authorList>
            <consortium name="RefSeq"/>
        </authorList>
    </citation>
    <scope>IDENTIFICATION</scope>
    <source>
        <tissue evidence="5">Spleen</tissue>
    </source>
</reference>
<dbReference type="GeneID" id="110195393"/>
<dbReference type="Proteomes" id="UP000515140">
    <property type="component" value="Unplaced"/>
</dbReference>
<dbReference type="FunCoup" id="A0A6P5IRV9">
    <property type="interactions" value="25"/>
</dbReference>
<dbReference type="PANTHER" id="PTHR21501">
    <property type="entry name" value="PROTEIN FAM-161"/>
    <property type="match status" value="1"/>
</dbReference>
<proteinExistence type="predicted"/>
<organism evidence="4 5">
    <name type="scientific">Phascolarctos cinereus</name>
    <name type="common">Koala</name>
    <dbReference type="NCBI Taxonomy" id="38626"/>
    <lineage>
        <taxon>Eukaryota</taxon>
        <taxon>Metazoa</taxon>
        <taxon>Chordata</taxon>
        <taxon>Craniata</taxon>
        <taxon>Vertebrata</taxon>
        <taxon>Euteleostomi</taxon>
        <taxon>Mammalia</taxon>
        <taxon>Metatheria</taxon>
        <taxon>Diprotodontia</taxon>
        <taxon>Phascolarctidae</taxon>
        <taxon>Phascolarctos</taxon>
    </lineage>
</organism>